<accession>A0A6L5X3S9</accession>
<sequence>MKPGDKNKTNSWGERRETANTSWETPDDRRHKMQEYLSAKRKVTYRELADEYGITRRTAMRDIEILTASVPLETVPGNGGGVKVMDGWHSNRLYMSEDQKLLLIELRETLTGKKREIMESILTDFIMPIS</sequence>
<protein>
    <submittedName>
        <fullName evidence="5">HTH domain-containing protein</fullName>
    </submittedName>
</protein>
<feature type="compositionally biased region" description="Basic and acidic residues" evidence="3">
    <location>
        <begin position="1"/>
        <end position="18"/>
    </location>
</feature>
<dbReference type="Proteomes" id="UP000481852">
    <property type="component" value="Unassembled WGS sequence"/>
</dbReference>
<dbReference type="PROSITE" id="PS51000">
    <property type="entry name" value="HTH_DEOR_2"/>
    <property type="match status" value="1"/>
</dbReference>
<evidence type="ECO:0000259" key="4">
    <source>
        <dbReference type="PROSITE" id="PS51000"/>
    </source>
</evidence>
<keyword evidence="1" id="KW-0805">Transcription regulation</keyword>
<evidence type="ECO:0000256" key="1">
    <source>
        <dbReference type="ARBA" id="ARBA00023015"/>
    </source>
</evidence>
<comment type="caution">
    <text evidence="5">The sequence shown here is derived from an EMBL/GenBank/DDBJ whole genome shotgun (WGS) entry which is preliminary data.</text>
</comment>
<dbReference type="AlphaFoldDB" id="A0A6L5X3S9"/>
<dbReference type="InterPro" id="IPR001034">
    <property type="entry name" value="DeoR_HTH"/>
</dbReference>
<dbReference type="InterPro" id="IPR036388">
    <property type="entry name" value="WH-like_DNA-bd_sf"/>
</dbReference>
<dbReference type="RefSeq" id="WP_154522990.1">
    <property type="nucleotide sequence ID" value="NZ_VULZ01000002.1"/>
</dbReference>
<dbReference type="GO" id="GO:0003700">
    <property type="term" value="F:DNA-binding transcription factor activity"/>
    <property type="evidence" value="ECO:0007669"/>
    <property type="project" value="InterPro"/>
</dbReference>
<evidence type="ECO:0000313" key="6">
    <source>
        <dbReference type="Proteomes" id="UP000481852"/>
    </source>
</evidence>
<name>A0A6L5X3S9_9FIRM</name>
<keyword evidence="2" id="KW-0804">Transcription</keyword>
<keyword evidence="6" id="KW-1185">Reference proteome</keyword>
<reference evidence="5 6" key="1">
    <citation type="submission" date="2019-08" db="EMBL/GenBank/DDBJ databases">
        <title>In-depth cultivation of the pig gut microbiome towards novel bacterial diversity and tailored functional studies.</title>
        <authorList>
            <person name="Wylensek D."/>
            <person name="Hitch T.C.A."/>
            <person name="Clavel T."/>
        </authorList>
    </citation>
    <scope>NUCLEOTIDE SEQUENCE [LARGE SCALE GENOMIC DNA]</scope>
    <source>
        <strain evidence="5 6">Oil+RF-744-WCA-WT-11</strain>
    </source>
</reference>
<dbReference type="EMBL" id="VULZ01000002">
    <property type="protein sequence ID" value="MSS14033.1"/>
    <property type="molecule type" value="Genomic_DNA"/>
</dbReference>
<organism evidence="5 6">
    <name type="scientific">Porcincola intestinalis</name>
    <dbReference type="NCBI Taxonomy" id="2606632"/>
    <lineage>
        <taxon>Bacteria</taxon>
        <taxon>Bacillati</taxon>
        <taxon>Bacillota</taxon>
        <taxon>Clostridia</taxon>
        <taxon>Lachnospirales</taxon>
        <taxon>Lachnospiraceae</taxon>
        <taxon>Porcincola</taxon>
    </lineage>
</organism>
<feature type="region of interest" description="Disordered" evidence="3">
    <location>
        <begin position="1"/>
        <end position="29"/>
    </location>
</feature>
<gene>
    <name evidence="5" type="ORF">FYJ35_03080</name>
</gene>
<dbReference type="InterPro" id="IPR013196">
    <property type="entry name" value="HTH_11"/>
</dbReference>
<dbReference type="SUPFAM" id="SSF46785">
    <property type="entry name" value="Winged helix' DNA-binding domain"/>
    <property type="match status" value="1"/>
</dbReference>
<evidence type="ECO:0000256" key="2">
    <source>
        <dbReference type="ARBA" id="ARBA00023163"/>
    </source>
</evidence>
<evidence type="ECO:0000256" key="3">
    <source>
        <dbReference type="SAM" id="MobiDB-lite"/>
    </source>
</evidence>
<dbReference type="InterPro" id="IPR036390">
    <property type="entry name" value="WH_DNA-bd_sf"/>
</dbReference>
<dbReference type="Pfam" id="PF08279">
    <property type="entry name" value="HTH_11"/>
    <property type="match status" value="1"/>
</dbReference>
<evidence type="ECO:0000313" key="5">
    <source>
        <dbReference type="EMBL" id="MSS14033.1"/>
    </source>
</evidence>
<proteinExistence type="predicted"/>
<dbReference type="Gene3D" id="1.10.10.10">
    <property type="entry name" value="Winged helix-like DNA-binding domain superfamily/Winged helix DNA-binding domain"/>
    <property type="match status" value="1"/>
</dbReference>
<feature type="domain" description="HTH deoR-type" evidence="4">
    <location>
        <begin position="26"/>
        <end position="84"/>
    </location>
</feature>